<feature type="non-terminal residue" evidence="2">
    <location>
        <position position="129"/>
    </location>
</feature>
<feature type="non-terminal residue" evidence="2">
    <location>
        <position position="1"/>
    </location>
</feature>
<sequence>SELYSAKITLPDLSYKIVRPKDNHAHGLRRSTRTKVLRLNSHKGEGIVYRRDSGGLGFVIDKIQPSIGEARVKAIETERRRRHQQKKVNAMKVPAKPRKRLSSHWKVDQDVTNSTHIAVVNPDNNEQVQ</sequence>
<organism evidence="2">
    <name type="scientific">Arion vulgaris</name>
    <dbReference type="NCBI Taxonomy" id="1028688"/>
    <lineage>
        <taxon>Eukaryota</taxon>
        <taxon>Metazoa</taxon>
        <taxon>Spiralia</taxon>
        <taxon>Lophotrochozoa</taxon>
        <taxon>Mollusca</taxon>
        <taxon>Gastropoda</taxon>
        <taxon>Heterobranchia</taxon>
        <taxon>Euthyneura</taxon>
        <taxon>Panpulmonata</taxon>
        <taxon>Eupulmonata</taxon>
        <taxon>Stylommatophora</taxon>
        <taxon>Helicina</taxon>
        <taxon>Arionoidea</taxon>
        <taxon>Arionidae</taxon>
        <taxon>Arion</taxon>
    </lineage>
</organism>
<feature type="compositionally biased region" description="Polar residues" evidence="1">
    <location>
        <begin position="110"/>
        <end position="129"/>
    </location>
</feature>
<name>A0A0B6YYR5_9EUPU</name>
<reference evidence="2" key="1">
    <citation type="submission" date="2014-12" db="EMBL/GenBank/DDBJ databases">
        <title>Insight into the proteome of Arion vulgaris.</title>
        <authorList>
            <person name="Aradska J."/>
            <person name="Bulat T."/>
            <person name="Smidak R."/>
            <person name="Sarate P."/>
            <person name="Gangsoo J."/>
            <person name="Sialana F."/>
            <person name="Bilban M."/>
            <person name="Lubec G."/>
        </authorList>
    </citation>
    <scope>NUCLEOTIDE SEQUENCE</scope>
    <source>
        <tissue evidence="2">Skin</tissue>
    </source>
</reference>
<accession>A0A0B6YYR5</accession>
<gene>
    <name evidence="2" type="primary">ORF40564</name>
</gene>
<protein>
    <submittedName>
        <fullName evidence="2">Uncharacterized protein</fullName>
    </submittedName>
</protein>
<evidence type="ECO:0000313" key="2">
    <source>
        <dbReference type="EMBL" id="CEK60856.1"/>
    </source>
</evidence>
<dbReference type="EMBL" id="HACG01013991">
    <property type="protein sequence ID" value="CEK60856.1"/>
    <property type="molecule type" value="Transcribed_RNA"/>
</dbReference>
<proteinExistence type="predicted"/>
<evidence type="ECO:0000256" key="1">
    <source>
        <dbReference type="SAM" id="MobiDB-lite"/>
    </source>
</evidence>
<feature type="region of interest" description="Disordered" evidence="1">
    <location>
        <begin position="78"/>
        <end position="129"/>
    </location>
</feature>
<dbReference type="AlphaFoldDB" id="A0A0B6YYR5"/>